<feature type="chain" id="PRO_5018565279" evidence="7">
    <location>
        <begin position="22"/>
        <end position="770"/>
    </location>
</feature>
<dbReference type="SMART" id="SM00304">
    <property type="entry name" value="HAMP"/>
    <property type="match status" value="1"/>
</dbReference>
<dbReference type="PROSITE" id="PS50192">
    <property type="entry name" value="T_SNARE"/>
    <property type="match status" value="1"/>
</dbReference>
<dbReference type="PROSITE" id="PS50111">
    <property type="entry name" value="CHEMOTAXIS_TRANSDUC_2"/>
    <property type="match status" value="1"/>
</dbReference>
<dbReference type="SMART" id="SM00283">
    <property type="entry name" value="MA"/>
    <property type="match status" value="1"/>
</dbReference>
<comment type="similarity">
    <text evidence="4">Belongs to the methyl-accepting chemotaxis (MCP) protein family.</text>
</comment>
<dbReference type="RefSeq" id="WP_125321275.1">
    <property type="nucleotide sequence ID" value="NZ_AP024890.1"/>
</dbReference>
<keyword evidence="6" id="KW-0812">Transmembrane</keyword>
<evidence type="ECO:0000256" key="5">
    <source>
        <dbReference type="PROSITE-ProRule" id="PRU00284"/>
    </source>
</evidence>
<dbReference type="PROSITE" id="PS50885">
    <property type="entry name" value="HAMP"/>
    <property type="match status" value="1"/>
</dbReference>
<evidence type="ECO:0000256" key="7">
    <source>
        <dbReference type="SAM" id="SignalP"/>
    </source>
</evidence>
<feature type="transmembrane region" description="Helical" evidence="6">
    <location>
        <begin position="417"/>
        <end position="438"/>
    </location>
</feature>
<dbReference type="AlphaFoldDB" id="A0A3R9G327"/>
<evidence type="ECO:0000256" key="6">
    <source>
        <dbReference type="SAM" id="Phobius"/>
    </source>
</evidence>
<keyword evidence="2" id="KW-1003">Cell membrane</keyword>
<evidence type="ECO:0000259" key="8">
    <source>
        <dbReference type="PROSITE" id="PS50111"/>
    </source>
</evidence>
<dbReference type="Gene3D" id="1.10.287.950">
    <property type="entry name" value="Methyl-accepting chemotaxis protein"/>
    <property type="match status" value="1"/>
</dbReference>
<dbReference type="CDD" id="cd06225">
    <property type="entry name" value="HAMP"/>
    <property type="match status" value="1"/>
</dbReference>
<evidence type="ECO:0000256" key="4">
    <source>
        <dbReference type="ARBA" id="ARBA00029447"/>
    </source>
</evidence>
<comment type="caution">
    <text evidence="11">The sequence shown here is derived from an EMBL/GenBank/DDBJ whole genome shotgun (WGS) entry which is preliminary data.</text>
</comment>
<dbReference type="Gene3D" id="3.30.450.20">
    <property type="entry name" value="PAS domain"/>
    <property type="match status" value="1"/>
</dbReference>
<dbReference type="OrthoDB" id="9806704at2"/>
<dbReference type="PANTHER" id="PTHR32089">
    <property type="entry name" value="METHYL-ACCEPTING CHEMOTAXIS PROTEIN MCPB"/>
    <property type="match status" value="1"/>
</dbReference>
<keyword evidence="3 5" id="KW-0807">Transducer</keyword>
<feature type="domain" description="HAMP" evidence="10">
    <location>
        <begin position="440"/>
        <end position="493"/>
    </location>
</feature>
<dbReference type="Proteomes" id="UP000269041">
    <property type="component" value="Unassembled WGS sequence"/>
</dbReference>
<sequence length="770" mass="83514">MKIATKIVIASTLLCSLAVVATGTFVGWRASVLSEQALYQRAMSQLTSIRENKKSEIENYFQQIRGQMVTVANSIGVKDAMVAFSDAFERYPVELVSSTDMNKLSDYYSSGFGETYRSTNGGQSANELQVLAKLSGKAKALQARYIGVNPNQLGDKHQLMADSLGTEYDEVHRTYHPSIKGFLEEFGYYDIFLVDTSGNIVYSVFKELDYATSLYSGPYASTGIAQAFKQALNISPSQYYLEDFSPYFPSYEAAASFIATPIVVDGSTVGVLIFQMPVDKINSIMTFGENWQYAGLGQTGETYLVGPDELLRSESRFLIESPEQYFSELKTFGVPAATLEQIEGKSSAIGRYKVSSTSVKSALSGENGTDVVTGKRGVEVLSVYSPLDAAGLKWAIVTEINKNEALADLEALIQSKFITVVISIVIGVIVAICVSYFLGRSIAQPISKASNKIKRISNENDLTERLDENGKDEMTDLAVSLNSLFAHLQDIIRKFAQATDDLNNNIHSMSGSMNSTRLAVTDQNERAESVAAAINQMGNSISEVAEFANRAAEFVKNANETGSQGVSVGRNLGTEISQLNEEMQTAVDAISRLDKESNSIAEVLDVIQGIAEQTNLLALNAAIEAARAGEQGRGFAVVADEVRNLAGRTQSSTEEIREKIESLQKETGDVSTSITNANETVSKGVETCDTNAQMLEQIVTMLTDLNEMNVQIAAATDEQQSVTNNITDSITSITDSSSEVSSQVGDVDTILKGLSSQAEQLNSEVSQFKY</sequence>
<evidence type="ECO:0000256" key="1">
    <source>
        <dbReference type="ARBA" id="ARBA00004429"/>
    </source>
</evidence>
<feature type="signal peptide" evidence="7">
    <location>
        <begin position="1"/>
        <end position="21"/>
    </location>
</feature>
<evidence type="ECO:0000259" key="9">
    <source>
        <dbReference type="PROSITE" id="PS50192"/>
    </source>
</evidence>
<name>A0A3R9G327_9VIBR</name>
<keyword evidence="2" id="KW-0997">Cell inner membrane</keyword>
<dbReference type="CDD" id="cd11386">
    <property type="entry name" value="MCP_signal"/>
    <property type="match status" value="1"/>
</dbReference>
<accession>A0A3R9G327</accession>
<dbReference type="GO" id="GO:0006935">
    <property type="term" value="P:chemotaxis"/>
    <property type="evidence" value="ECO:0007669"/>
    <property type="project" value="UniProtKB-ARBA"/>
</dbReference>
<feature type="domain" description="Methyl-accepting transducer" evidence="8">
    <location>
        <begin position="498"/>
        <end position="734"/>
    </location>
</feature>
<keyword evidence="6" id="KW-0472">Membrane</keyword>
<dbReference type="PANTHER" id="PTHR32089:SF120">
    <property type="entry name" value="METHYL-ACCEPTING CHEMOTAXIS PROTEIN TLPQ"/>
    <property type="match status" value="1"/>
</dbReference>
<evidence type="ECO:0000313" key="12">
    <source>
        <dbReference type="Proteomes" id="UP000269041"/>
    </source>
</evidence>
<dbReference type="FunFam" id="1.10.287.950:FF:000001">
    <property type="entry name" value="Methyl-accepting chemotaxis sensory transducer"/>
    <property type="match status" value="1"/>
</dbReference>
<keyword evidence="7" id="KW-0732">Signal</keyword>
<feature type="domain" description="T-SNARE coiled-coil homology" evidence="9">
    <location>
        <begin position="685"/>
        <end position="747"/>
    </location>
</feature>
<dbReference type="Pfam" id="PF00015">
    <property type="entry name" value="MCPsignal"/>
    <property type="match status" value="1"/>
</dbReference>
<evidence type="ECO:0000256" key="2">
    <source>
        <dbReference type="ARBA" id="ARBA00022519"/>
    </source>
</evidence>
<evidence type="ECO:0000313" key="11">
    <source>
        <dbReference type="EMBL" id="RSD31138.1"/>
    </source>
</evidence>
<proteinExistence type="inferred from homology"/>
<evidence type="ECO:0000256" key="3">
    <source>
        <dbReference type="ARBA" id="ARBA00023224"/>
    </source>
</evidence>
<dbReference type="InterPro" id="IPR003660">
    <property type="entry name" value="HAMP_dom"/>
</dbReference>
<keyword evidence="12" id="KW-1185">Reference proteome</keyword>
<comment type="subcellular location">
    <subcellularLocation>
        <location evidence="1">Cell inner membrane</location>
        <topology evidence="1">Multi-pass membrane protein</topology>
    </subcellularLocation>
</comment>
<reference evidence="11 12" key="1">
    <citation type="submission" date="2018-12" db="EMBL/GenBank/DDBJ databases">
        <title>Genomic taxonomy of the Vibrionaceae family.</title>
        <authorList>
            <person name="Gomez-Gil B."/>
            <person name="Enciso-Ibarra K."/>
        </authorList>
    </citation>
    <scope>NUCLEOTIDE SEQUENCE [LARGE SCALE GENOMIC DNA]</scope>
    <source>
        <strain evidence="11 12">CAIM 594</strain>
    </source>
</reference>
<keyword evidence="6" id="KW-1133">Transmembrane helix</keyword>
<organism evidence="11 12">
    <name type="scientific">Vibrio pectenicida</name>
    <dbReference type="NCBI Taxonomy" id="62763"/>
    <lineage>
        <taxon>Bacteria</taxon>
        <taxon>Pseudomonadati</taxon>
        <taxon>Pseudomonadota</taxon>
        <taxon>Gammaproteobacteria</taxon>
        <taxon>Vibrionales</taxon>
        <taxon>Vibrionaceae</taxon>
        <taxon>Vibrio</taxon>
    </lineage>
</organism>
<gene>
    <name evidence="11" type="ORF">EJA03_10405</name>
</gene>
<dbReference type="Pfam" id="PF00672">
    <property type="entry name" value="HAMP"/>
    <property type="match status" value="1"/>
</dbReference>
<dbReference type="InterPro" id="IPR000727">
    <property type="entry name" value="T_SNARE_dom"/>
</dbReference>
<dbReference type="EMBL" id="RSFA01000041">
    <property type="protein sequence ID" value="RSD31138.1"/>
    <property type="molecule type" value="Genomic_DNA"/>
</dbReference>
<evidence type="ECO:0000259" key="10">
    <source>
        <dbReference type="PROSITE" id="PS50885"/>
    </source>
</evidence>
<dbReference type="GO" id="GO:0005886">
    <property type="term" value="C:plasma membrane"/>
    <property type="evidence" value="ECO:0007669"/>
    <property type="project" value="UniProtKB-SubCell"/>
</dbReference>
<dbReference type="GO" id="GO:0007165">
    <property type="term" value="P:signal transduction"/>
    <property type="evidence" value="ECO:0007669"/>
    <property type="project" value="UniProtKB-KW"/>
</dbReference>
<dbReference type="SUPFAM" id="SSF58104">
    <property type="entry name" value="Methyl-accepting chemotaxis protein (MCP) signaling domain"/>
    <property type="match status" value="1"/>
</dbReference>
<dbReference type="InterPro" id="IPR004089">
    <property type="entry name" value="MCPsignal_dom"/>
</dbReference>
<protein>
    <submittedName>
        <fullName evidence="11">HAMP domain-containing protein</fullName>
    </submittedName>
</protein>